<dbReference type="AlphaFoldDB" id="H3A2B3"/>
<evidence type="ECO:0000256" key="5">
    <source>
        <dbReference type="ARBA" id="ARBA00023163"/>
    </source>
</evidence>
<keyword evidence="3" id="KW-0805">Transcription regulation</keyword>
<dbReference type="PROSITE" id="PS50807">
    <property type="entry name" value="GCM"/>
    <property type="match status" value="1"/>
</dbReference>
<dbReference type="PANTHER" id="PTHR12414">
    <property type="entry name" value="GLIAL CELLS MISSING RELATED/GLIDE"/>
    <property type="match status" value="1"/>
</dbReference>
<keyword evidence="4" id="KW-0238">DNA-binding</keyword>
<dbReference type="SUPFAM" id="SSF90073">
    <property type="entry name" value="GCM domain"/>
    <property type="match status" value="1"/>
</dbReference>
<dbReference type="Pfam" id="PF03615">
    <property type="entry name" value="GCM"/>
    <property type="match status" value="1"/>
</dbReference>
<dbReference type="InterPro" id="IPR003902">
    <property type="entry name" value="Tscrpt_reg_GCM"/>
</dbReference>
<sequence>MLKTSDAFLRGYDCISSSGAAISWDINDIKLPQEVKQTDWFQEWPDSYMKCIYSIGDKNAQKHLSGWAMRNTNNHNSRILKKSCLGVVVCSQDCTTPDGKKIHLRPAICDKARQKQQKKRCPNCGASLTLVFCQGHGGYPVTNFWRHEGPYIYFQSKGVHDHPRPETKVEAEVRRSVNRKSPIVPSNAHKYKTAREAEPLGSLIETQESMPVFFSNAEDFTSCKYNGHLASNSTAETSRNQCLSHYKNYNSGKLAGMVEHYCDMDINKSYGKLSQFSSGNYNVGYLNGPLADYDPYFESEDHQSRTRILLERNLCNSKTCVGYSQPSGDLCYETSFSKSYINSTSEHIQGAVPTPKMTHHTVRPNSDQYRDIYGGKPHVNCGSTYIPAAVYQFCHEEPYLIRYNSSHGQILSENLNEQDFEDRKYTNLDACKSERNFNPYTYR</sequence>
<feature type="domain" description="GCM" evidence="7">
    <location>
        <begin position="22"/>
        <end position="177"/>
    </location>
</feature>
<dbReference type="Proteomes" id="UP000008672">
    <property type="component" value="Unassembled WGS sequence"/>
</dbReference>
<dbReference type="FunFam" id="3.30.70.3530:FF:000001">
    <property type="entry name" value="Chorion-specific transcription factor GCMb"/>
    <property type="match status" value="1"/>
</dbReference>
<dbReference type="InterPro" id="IPR043021">
    <property type="entry name" value="GCM_small"/>
</dbReference>
<dbReference type="PANTHER" id="PTHR12414:SF6">
    <property type="entry name" value="CHORION-SPECIFIC TRANSCRIPTION FACTOR GCMA"/>
    <property type="match status" value="1"/>
</dbReference>
<dbReference type="Gene3D" id="3.30.70.3530">
    <property type="entry name" value="GCM motif"/>
    <property type="match status" value="1"/>
</dbReference>
<evidence type="ECO:0000256" key="6">
    <source>
        <dbReference type="ARBA" id="ARBA00023242"/>
    </source>
</evidence>
<dbReference type="InParanoid" id="H3A2B3"/>
<dbReference type="GO" id="GO:0005634">
    <property type="term" value="C:nucleus"/>
    <property type="evidence" value="ECO:0007669"/>
    <property type="project" value="UniProtKB-SubCell"/>
</dbReference>
<dbReference type="InterPro" id="IPR036115">
    <property type="entry name" value="GCM_dom_sf"/>
</dbReference>
<dbReference type="GO" id="GO:0001228">
    <property type="term" value="F:DNA-binding transcription activator activity, RNA polymerase II-specific"/>
    <property type="evidence" value="ECO:0007669"/>
    <property type="project" value="InterPro"/>
</dbReference>
<dbReference type="GO" id="GO:0000978">
    <property type="term" value="F:RNA polymerase II cis-regulatory region sequence-specific DNA binding"/>
    <property type="evidence" value="ECO:0007669"/>
    <property type="project" value="TreeGrafter"/>
</dbReference>
<evidence type="ECO:0000256" key="1">
    <source>
        <dbReference type="ARBA" id="ARBA00004123"/>
    </source>
</evidence>
<evidence type="ECO:0000256" key="3">
    <source>
        <dbReference type="ARBA" id="ARBA00023015"/>
    </source>
</evidence>
<reference evidence="8" key="2">
    <citation type="submission" date="2025-08" db="UniProtKB">
        <authorList>
            <consortium name="Ensembl"/>
        </authorList>
    </citation>
    <scope>IDENTIFICATION</scope>
</reference>
<dbReference type="OrthoDB" id="6241117at2759"/>
<gene>
    <name evidence="8" type="primary">GCM1</name>
</gene>
<dbReference type="EMBL" id="AFYH01220519">
    <property type="status" value="NOT_ANNOTATED_CDS"/>
    <property type="molecule type" value="Genomic_DNA"/>
</dbReference>
<dbReference type="FunCoup" id="H3A2B3">
    <property type="interactions" value="94"/>
</dbReference>
<name>H3A2B3_LATCH</name>
<dbReference type="KEGG" id="lcm:102345545"/>
<keyword evidence="9" id="KW-1185">Reference proteome</keyword>
<keyword evidence="2" id="KW-0217">Developmental protein</keyword>
<evidence type="ECO:0000313" key="9">
    <source>
        <dbReference type="Proteomes" id="UP000008672"/>
    </source>
</evidence>
<dbReference type="GeneID" id="102345545"/>
<protein>
    <submittedName>
        <fullName evidence="8">Glial cells missing transcription factor 1</fullName>
    </submittedName>
</protein>
<comment type="subcellular location">
    <subcellularLocation>
        <location evidence="1">Nucleus</location>
    </subcellularLocation>
</comment>
<dbReference type="GO" id="GO:0042063">
    <property type="term" value="P:gliogenesis"/>
    <property type="evidence" value="ECO:0007669"/>
    <property type="project" value="TreeGrafter"/>
</dbReference>
<dbReference type="Ensembl" id="ENSLACT00000003818.2">
    <property type="protein sequence ID" value="ENSLACP00000003784.2"/>
    <property type="gene ID" value="ENSLACG00000003372.2"/>
</dbReference>
<dbReference type="EMBL" id="AFYH01220518">
    <property type="status" value="NOT_ANNOTATED_CDS"/>
    <property type="molecule type" value="Genomic_DNA"/>
</dbReference>
<dbReference type="InterPro" id="IPR043020">
    <property type="entry name" value="GCM_large"/>
</dbReference>
<reference evidence="8" key="3">
    <citation type="submission" date="2025-09" db="UniProtKB">
        <authorList>
            <consortium name="Ensembl"/>
        </authorList>
    </citation>
    <scope>IDENTIFICATION</scope>
</reference>
<keyword evidence="5" id="KW-0804">Transcription</keyword>
<evidence type="ECO:0000259" key="7">
    <source>
        <dbReference type="PROSITE" id="PS50807"/>
    </source>
</evidence>
<evidence type="ECO:0000256" key="4">
    <source>
        <dbReference type="ARBA" id="ARBA00023125"/>
    </source>
</evidence>
<dbReference type="STRING" id="7897.ENSLACP00000003784"/>
<organism evidence="8 9">
    <name type="scientific">Latimeria chalumnae</name>
    <name type="common">Coelacanth</name>
    <dbReference type="NCBI Taxonomy" id="7897"/>
    <lineage>
        <taxon>Eukaryota</taxon>
        <taxon>Metazoa</taxon>
        <taxon>Chordata</taxon>
        <taxon>Craniata</taxon>
        <taxon>Vertebrata</taxon>
        <taxon>Euteleostomi</taxon>
        <taxon>Coelacanthiformes</taxon>
        <taxon>Coelacanthidae</taxon>
        <taxon>Latimeria</taxon>
    </lineage>
</organism>
<reference evidence="9" key="1">
    <citation type="submission" date="2011-08" db="EMBL/GenBank/DDBJ databases">
        <title>The draft genome of Latimeria chalumnae.</title>
        <authorList>
            <person name="Di Palma F."/>
            <person name="Alfoldi J."/>
            <person name="Johnson J."/>
            <person name="Berlin A."/>
            <person name="Gnerre S."/>
            <person name="Jaffe D."/>
            <person name="MacCallum I."/>
            <person name="Young S."/>
            <person name="Walker B.J."/>
            <person name="Lander E."/>
            <person name="Lindblad-Toh K."/>
        </authorList>
    </citation>
    <scope>NUCLEOTIDE SEQUENCE [LARGE SCALE GENOMIC DNA]</scope>
    <source>
        <strain evidence="9">Wild caught</strain>
    </source>
</reference>
<evidence type="ECO:0000256" key="2">
    <source>
        <dbReference type="ARBA" id="ARBA00022473"/>
    </source>
</evidence>
<dbReference type="InterPro" id="IPR039791">
    <property type="entry name" value="GCM"/>
</dbReference>
<dbReference type="EMBL" id="AFYH01220520">
    <property type="status" value="NOT_ANNOTATED_CDS"/>
    <property type="molecule type" value="Genomic_DNA"/>
</dbReference>
<keyword evidence="6" id="KW-0539">Nucleus</keyword>
<accession>H3A2B3</accession>
<dbReference type="GeneTree" id="ENSGT00390000006777"/>
<dbReference type="Gene3D" id="2.20.25.670">
    <property type="entry name" value="GCM domain, large subdomain"/>
    <property type="match status" value="1"/>
</dbReference>
<dbReference type="HOGENOM" id="CLU_043105_0_0_1"/>
<proteinExistence type="predicted"/>
<dbReference type="eggNOG" id="ENOG502QWH2">
    <property type="taxonomic scope" value="Eukaryota"/>
</dbReference>
<evidence type="ECO:0000313" key="8">
    <source>
        <dbReference type="Ensembl" id="ENSLACP00000003784.2"/>
    </source>
</evidence>